<dbReference type="InterPro" id="IPR003594">
    <property type="entry name" value="HATPase_dom"/>
</dbReference>
<dbReference type="AlphaFoldDB" id="A0A1G7C385"/>
<dbReference type="STRING" id="641691.SAMN05421636_104402"/>
<dbReference type="InterPro" id="IPR004358">
    <property type="entry name" value="Sig_transdc_His_kin-like_C"/>
</dbReference>
<reference evidence="5 6" key="1">
    <citation type="submission" date="2016-10" db="EMBL/GenBank/DDBJ databases">
        <authorList>
            <person name="de Groot N.N."/>
        </authorList>
    </citation>
    <scope>NUCLEOTIDE SEQUENCE [LARGE SCALE GENOMIC DNA]</scope>
    <source>
        <strain evidence="5 6">DSM 23421</strain>
    </source>
</reference>
<dbReference type="InterPro" id="IPR005467">
    <property type="entry name" value="His_kinase_dom"/>
</dbReference>
<proteinExistence type="predicted"/>
<comment type="catalytic activity">
    <reaction evidence="1">
        <text>ATP + protein L-histidine = ADP + protein N-phospho-L-histidine.</text>
        <dbReference type="EC" id="2.7.13.3"/>
    </reaction>
</comment>
<dbReference type="CDD" id="cd00082">
    <property type="entry name" value="HisKA"/>
    <property type="match status" value="1"/>
</dbReference>
<evidence type="ECO:0000256" key="2">
    <source>
        <dbReference type="ARBA" id="ARBA00012438"/>
    </source>
</evidence>
<dbReference type="SUPFAM" id="SSF55874">
    <property type="entry name" value="ATPase domain of HSP90 chaperone/DNA topoisomerase II/histidine kinase"/>
    <property type="match status" value="1"/>
</dbReference>
<dbReference type="SUPFAM" id="SSF47384">
    <property type="entry name" value="Homodimeric domain of signal transducing histidine kinase"/>
    <property type="match status" value="1"/>
</dbReference>
<keyword evidence="5" id="KW-0418">Kinase</keyword>
<keyword evidence="6" id="KW-1185">Reference proteome</keyword>
<dbReference type="InterPro" id="IPR003661">
    <property type="entry name" value="HisK_dim/P_dom"/>
</dbReference>
<protein>
    <recommendedName>
        <fullName evidence="2">histidine kinase</fullName>
        <ecNumber evidence="2">2.7.13.3</ecNumber>
    </recommendedName>
</protein>
<dbReference type="SMART" id="SM00387">
    <property type="entry name" value="HATPase_c"/>
    <property type="match status" value="1"/>
</dbReference>
<dbReference type="GO" id="GO:0000155">
    <property type="term" value="F:phosphorelay sensor kinase activity"/>
    <property type="evidence" value="ECO:0007669"/>
    <property type="project" value="InterPro"/>
</dbReference>
<dbReference type="PANTHER" id="PTHR43102:SF2">
    <property type="entry name" value="GAF DOMAIN-CONTAINING PROTEIN"/>
    <property type="match status" value="1"/>
</dbReference>
<dbReference type="EC" id="2.7.13.3" evidence="2"/>
<keyword evidence="3" id="KW-0597">Phosphoprotein</keyword>
<dbReference type="Pfam" id="PF01590">
    <property type="entry name" value="GAF"/>
    <property type="match status" value="1"/>
</dbReference>
<name>A0A1G7C385_9FLAO</name>
<dbReference type="InterPro" id="IPR003018">
    <property type="entry name" value="GAF"/>
</dbReference>
<dbReference type="Proteomes" id="UP000199109">
    <property type="component" value="Unassembled WGS sequence"/>
</dbReference>
<dbReference type="Pfam" id="PF02518">
    <property type="entry name" value="HATPase_c"/>
    <property type="match status" value="1"/>
</dbReference>
<dbReference type="RefSeq" id="WP_091868063.1">
    <property type="nucleotide sequence ID" value="NZ_FNAO01000004.1"/>
</dbReference>
<accession>A0A1G7C385</accession>
<evidence type="ECO:0000256" key="1">
    <source>
        <dbReference type="ARBA" id="ARBA00000085"/>
    </source>
</evidence>
<dbReference type="PRINTS" id="PR00344">
    <property type="entry name" value="BCTRLSENSOR"/>
</dbReference>
<keyword evidence="5" id="KW-0808">Transferase</keyword>
<dbReference type="EMBL" id="FNAO01000004">
    <property type="protein sequence ID" value="SDE33844.1"/>
    <property type="molecule type" value="Genomic_DNA"/>
</dbReference>
<dbReference type="Gene3D" id="1.10.287.130">
    <property type="match status" value="1"/>
</dbReference>
<dbReference type="SMART" id="SM00065">
    <property type="entry name" value="GAF"/>
    <property type="match status" value="1"/>
</dbReference>
<dbReference type="InterPro" id="IPR036890">
    <property type="entry name" value="HATPase_C_sf"/>
</dbReference>
<evidence type="ECO:0000313" key="5">
    <source>
        <dbReference type="EMBL" id="SDE33844.1"/>
    </source>
</evidence>
<dbReference type="PROSITE" id="PS50109">
    <property type="entry name" value="HIS_KIN"/>
    <property type="match status" value="1"/>
</dbReference>
<evidence type="ECO:0000313" key="6">
    <source>
        <dbReference type="Proteomes" id="UP000199109"/>
    </source>
</evidence>
<dbReference type="PANTHER" id="PTHR43102">
    <property type="entry name" value="SLR1143 PROTEIN"/>
    <property type="match status" value="1"/>
</dbReference>
<gene>
    <name evidence="5" type="ORF">SAMN05421636_104402</name>
</gene>
<dbReference type="SMART" id="SM00388">
    <property type="entry name" value="HisKA"/>
    <property type="match status" value="1"/>
</dbReference>
<sequence>MKSPEFPANEKKRQAAVEKYQLLDTLPEDQYDDITSLMSYICDAPISLITLLDKERNFLKSHHGVPFNESPREFSFCGHAINSEDPVTIIEDARVDDRFFDNPLVTDYNAVFYAGAPLIDSEGFKLGTLCVFDQKPRKLTEKQLKALTSMSRQVVQLFELRYQNFKLIQAQDKLKLKNEDLRKFAGIVSHDLKSPLANIISLTELLEFDSDKLDEKSLQCLTYLKTSSNSLKNYIDGILEFYLTDHLLNCKQEHIDFESLILELGKITKTDNCTILSNAKDNVELIANKAALMQILINLITNAIKYNSKPETRIEIRLSAKHDFYEFSVKDNSDGIPKKELSKIFDLFSVVGVADKYGNMGTGIGLATVKRLIQDLGGDINVSSKEGHGSTFTFTIAKIVSPRLHVEA</sequence>
<dbReference type="SUPFAM" id="SSF55781">
    <property type="entry name" value="GAF domain-like"/>
    <property type="match status" value="1"/>
</dbReference>
<dbReference type="Pfam" id="PF00512">
    <property type="entry name" value="HisKA"/>
    <property type="match status" value="1"/>
</dbReference>
<dbReference type="OrthoDB" id="9811889at2"/>
<evidence type="ECO:0000256" key="3">
    <source>
        <dbReference type="ARBA" id="ARBA00022553"/>
    </source>
</evidence>
<evidence type="ECO:0000259" key="4">
    <source>
        <dbReference type="PROSITE" id="PS50109"/>
    </source>
</evidence>
<dbReference type="Gene3D" id="3.30.565.10">
    <property type="entry name" value="Histidine kinase-like ATPase, C-terminal domain"/>
    <property type="match status" value="1"/>
</dbReference>
<organism evidence="5 6">
    <name type="scientific">Pricia antarctica</name>
    <dbReference type="NCBI Taxonomy" id="641691"/>
    <lineage>
        <taxon>Bacteria</taxon>
        <taxon>Pseudomonadati</taxon>
        <taxon>Bacteroidota</taxon>
        <taxon>Flavobacteriia</taxon>
        <taxon>Flavobacteriales</taxon>
        <taxon>Flavobacteriaceae</taxon>
        <taxon>Pricia</taxon>
    </lineage>
</organism>
<dbReference type="CDD" id="cd00075">
    <property type="entry name" value="HATPase"/>
    <property type="match status" value="1"/>
</dbReference>
<dbReference type="Gene3D" id="3.30.450.40">
    <property type="match status" value="1"/>
</dbReference>
<feature type="domain" description="Histidine kinase" evidence="4">
    <location>
        <begin position="187"/>
        <end position="400"/>
    </location>
</feature>
<dbReference type="InterPro" id="IPR029016">
    <property type="entry name" value="GAF-like_dom_sf"/>
</dbReference>
<dbReference type="InterPro" id="IPR036097">
    <property type="entry name" value="HisK_dim/P_sf"/>
</dbReference>